<keyword evidence="3" id="KW-1185">Reference proteome</keyword>
<keyword evidence="1" id="KW-0472">Membrane</keyword>
<keyword evidence="1" id="KW-1133">Transmembrane helix</keyword>
<feature type="transmembrane region" description="Helical" evidence="1">
    <location>
        <begin position="64"/>
        <end position="82"/>
    </location>
</feature>
<feature type="transmembrane region" description="Helical" evidence="1">
    <location>
        <begin position="94"/>
        <end position="114"/>
    </location>
</feature>
<keyword evidence="1" id="KW-0812">Transmembrane</keyword>
<evidence type="ECO:0000313" key="2">
    <source>
        <dbReference type="EMBL" id="MEX1668163.1"/>
    </source>
</evidence>
<dbReference type="InterPro" id="IPR053170">
    <property type="entry name" value="Transcription_regulator"/>
</dbReference>
<reference evidence="2 3" key="1">
    <citation type="journal article" date="2011" name="Int. J. Syst. Evol. Microbiol.">
        <title>Zhongshania antarctica gen. nov., sp. nov. and Zhongshania guokunii sp. nov., gammaproteobacteria respectively isolated from coastal attached (fast) ice and surface seawater of the Antarctic.</title>
        <authorList>
            <person name="Li H.J."/>
            <person name="Zhang X.Y."/>
            <person name="Chen C.X."/>
            <person name="Zhang Y.J."/>
            <person name="Gao Z.M."/>
            <person name="Yu Y."/>
            <person name="Chen X.L."/>
            <person name="Chen B."/>
            <person name="Zhang Y.Z."/>
        </authorList>
    </citation>
    <scope>NUCLEOTIDE SEQUENCE [LARGE SCALE GENOMIC DNA]</scope>
    <source>
        <strain evidence="2 3">ZS6-22T</strain>
    </source>
</reference>
<dbReference type="Pfam" id="PF04307">
    <property type="entry name" value="YdjM"/>
    <property type="match status" value="1"/>
</dbReference>
<evidence type="ECO:0000313" key="3">
    <source>
        <dbReference type="Proteomes" id="UP001557485"/>
    </source>
</evidence>
<comment type="caution">
    <text evidence="2">The sequence shown here is derived from an EMBL/GenBank/DDBJ whole genome shotgun (WGS) entry which is preliminary data.</text>
</comment>
<dbReference type="GO" id="GO:0016787">
    <property type="term" value="F:hydrolase activity"/>
    <property type="evidence" value="ECO:0007669"/>
    <property type="project" value="UniProtKB-KW"/>
</dbReference>
<accession>A0ABV3U2V7</accession>
<gene>
    <name evidence="2" type="ORF">AB4876_04520</name>
</gene>
<feature type="transmembrane region" description="Helical" evidence="1">
    <location>
        <begin position="156"/>
        <end position="174"/>
    </location>
</feature>
<dbReference type="PANTHER" id="PTHR40031">
    <property type="entry name" value="HYPOTHETICAL MEMBRANE SPANNING PROTEIN"/>
    <property type="match status" value="1"/>
</dbReference>
<dbReference type="Proteomes" id="UP001557485">
    <property type="component" value="Unassembled WGS sequence"/>
</dbReference>
<proteinExistence type="predicted"/>
<keyword evidence="2" id="KW-0378">Hydrolase</keyword>
<dbReference type="InterPro" id="IPR007404">
    <property type="entry name" value="YdjM-like"/>
</dbReference>
<organism evidence="2 3">
    <name type="scientific">Zhongshania guokunii</name>
    <dbReference type="NCBI Taxonomy" id="641783"/>
    <lineage>
        <taxon>Bacteria</taxon>
        <taxon>Pseudomonadati</taxon>
        <taxon>Pseudomonadota</taxon>
        <taxon>Gammaproteobacteria</taxon>
        <taxon>Cellvibrionales</taxon>
        <taxon>Spongiibacteraceae</taxon>
        <taxon>Zhongshania</taxon>
    </lineage>
</organism>
<dbReference type="PANTHER" id="PTHR40031:SF1">
    <property type="entry name" value="MEMBRANE-BOUND METAL-DEPENDENT HYDROLASE"/>
    <property type="match status" value="1"/>
</dbReference>
<dbReference type="RefSeq" id="WP_368380459.1">
    <property type="nucleotide sequence ID" value="NZ_JBFRYA010000003.1"/>
</dbReference>
<name>A0ABV3U2V7_9GAMM</name>
<feature type="transmembrane region" description="Helical" evidence="1">
    <location>
        <begin position="126"/>
        <end position="149"/>
    </location>
</feature>
<protein>
    <submittedName>
        <fullName evidence="2">Metal-dependent hydrolase</fullName>
    </submittedName>
</protein>
<evidence type="ECO:0000256" key="1">
    <source>
        <dbReference type="SAM" id="Phobius"/>
    </source>
</evidence>
<dbReference type="EMBL" id="JBFRYA010000003">
    <property type="protein sequence ID" value="MEX1668163.1"/>
    <property type="molecule type" value="Genomic_DNA"/>
</dbReference>
<sequence length="337" mass="37776">MDPLTQGLLGATAVANSRMGKAPRGTALGLGFLGGMAADLDVLIRSTSDPLLFLEFHRQFTHSLIFIPFGGLLCGLVLHALFASRKGISRWQSILFCTLGYATHALLDACTTYGTQLYWPFSNERVAWNVISIIDPFYTLPIALLLALSLSPQRRWLARFALAWVVAYPALGWWQRGRAEHVAHQLAASRQHQIISLSAKPSFANLLLWKVIYRTPDYFYVDAIRVGVEPTVIAGTAVAPLNIQRDLPWLQAGSQQALDLERFRWFSQDYIALASDNSLQVIDLRYSLLPNEIEPLWGIELSPSNSEQHVRYITKRGDSRAKSAELWRMLLNSQLTP</sequence>